<dbReference type="CDD" id="cd18138">
    <property type="entry name" value="HLD_clamp_pol_III_delta"/>
    <property type="match status" value="1"/>
</dbReference>
<dbReference type="EC" id="2.7.7.7" evidence="1"/>
<comment type="similarity">
    <text evidence="7">Belongs to the DNA polymerase HolA subunit family.</text>
</comment>
<evidence type="ECO:0000259" key="10">
    <source>
        <dbReference type="Pfam" id="PF21694"/>
    </source>
</evidence>
<dbReference type="Pfam" id="PF06144">
    <property type="entry name" value="DNA_pol3_delta"/>
    <property type="match status" value="1"/>
</dbReference>
<keyword evidence="5" id="KW-0235">DNA replication</keyword>
<evidence type="ECO:0000256" key="5">
    <source>
        <dbReference type="ARBA" id="ARBA00022705"/>
    </source>
</evidence>
<evidence type="ECO:0000259" key="9">
    <source>
        <dbReference type="Pfam" id="PF06144"/>
    </source>
</evidence>
<proteinExistence type="inferred from homology"/>
<evidence type="ECO:0000313" key="11">
    <source>
        <dbReference type="EMBL" id="CRH07186.1"/>
    </source>
</evidence>
<dbReference type="InterPro" id="IPR005790">
    <property type="entry name" value="DNA_polIII_delta"/>
</dbReference>
<dbReference type="GO" id="GO:0003677">
    <property type="term" value="F:DNA binding"/>
    <property type="evidence" value="ECO:0007669"/>
    <property type="project" value="InterPro"/>
</dbReference>
<dbReference type="InterPro" id="IPR008921">
    <property type="entry name" value="DNA_pol3_clamp-load_cplx_C"/>
</dbReference>
<keyword evidence="4" id="KW-0548">Nucleotidyltransferase</keyword>
<dbReference type="EMBL" id="LO017727">
    <property type="protein sequence ID" value="CRH07186.1"/>
    <property type="molecule type" value="Genomic_DNA"/>
</dbReference>
<evidence type="ECO:0000256" key="8">
    <source>
        <dbReference type="ARBA" id="ARBA00049244"/>
    </source>
</evidence>
<dbReference type="Gene3D" id="1.20.272.10">
    <property type="match status" value="1"/>
</dbReference>
<dbReference type="PANTHER" id="PTHR34388">
    <property type="entry name" value="DNA POLYMERASE III SUBUNIT DELTA"/>
    <property type="match status" value="1"/>
</dbReference>
<dbReference type="InterPro" id="IPR010372">
    <property type="entry name" value="DNA_pol3_delta_N"/>
</dbReference>
<gene>
    <name evidence="11" type="ORF">MAGMO_3040</name>
</gene>
<evidence type="ECO:0000256" key="2">
    <source>
        <dbReference type="ARBA" id="ARBA00017703"/>
    </source>
</evidence>
<dbReference type="GO" id="GO:0003887">
    <property type="term" value="F:DNA-directed DNA polymerase activity"/>
    <property type="evidence" value="ECO:0007669"/>
    <property type="project" value="UniProtKB-KW"/>
</dbReference>
<dbReference type="SUPFAM" id="SSF48019">
    <property type="entry name" value="post-AAA+ oligomerization domain-like"/>
    <property type="match status" value="1"/>
</dbReference>
<dbReference type="GO" id="GO:0006261">
    <property type="term" value="P:DNA-templated DNA replication"/>
    <property type="evidence" value="ECO:0007669"/>
    <property type="project" value="TreeGrafter"/>
</dbReference>
<keyword evidence="6" id="KW-0239">DNA-directed DNA polymerase</keyword>
<dbReference type="NCBIfam" id="TIGR01128">
    <property type="entry name" value="holA"/>
    <property type="match status" value="1"/>
</dbReference>
<dbReference type="Pfam" id="PF21694">
    <property type="entry name" value="DNA_pol3_delta_C"/>
    <property type="match status" value="1"/>
</dbReference>
<evidence type="ECO:0000256" key="4">
    <source>
        <dbReference type="ARBA" id="ARBA00022695"/>
    </source>
</evidence>
<evidence type="ECO:0000256" key="3">
    <source>
        <dbReference type="ARBA" id="ARBA00022679"/>
    </source>
</evidence>
<evidence type="ECO:0000256" key="6">
    <source>
        <dbReference type="ARBA" id="ARBA00022932"/>
    </source>
</evidence>
<keyword evidence="3" id="KW-0808">Transferase</keyword>
<dbReference type="InterPro" id="IPR027417">
    <property type="entry name" value="P-loop_NTPase"/>
</dbReference>
<feature type="domain" description="DNA polymerase III delta subunit-like C-terminal" evidence="10">
    <location>
        <begin position="218"/>
        <end position="321"/>
    </location>
</feature>
<dbReference type="InterPro" id="IPR048466">
    <property type="entry name" value="DNA_pol3_delta-like_C"/>
</dbReference>
<dbReference type="AlphaFoldDB" id="A0A1S7LN67"/>
<feature type="domain" description="DNA polymerase III delta N-terminal" evidence="9">
    <location>
        <begin position="23"/>
        <end position="132"/>
    </location>
</feature>
<dbReference type="Gene3D" id="1.10.8.60">
    <property type="match status" value="1"/>
</dbReference>
<sequence>MKLKDQELPGKLKGKKYPLAILLHGPEQGRIEALSNQVAQWVLGSESDEDFDREIFHAADLDEARFLSACRAMPFMAPKRLVVLKEVHSLSAPLRKSLTTYLKGGASSDTVLLLRGENLEASNTIRKLLEKDKSSWVVPFYPLEGRNMGEWIASHMQQAGYPPAEPDVVNLLVQLLEGDTAGAASELEKLYLYRGEKGAVTLEDVQAIVGGSSLKGSFELVDAVMAGDGRAAIKLLDDLVDAGGLKEALPLLGLMTQKIRRIIQGQGMQASGENSDMICRKCGVFWKEKPRFLRLVSNMPSARLADALITCYEVDRRLKGAEGSRPPQQTMGNAILRLSRLFHVRP</sequence>
<dbReference type="PANTHER" id="PTHR34388:SF1">
    <property type="entry name" value="DNA POLYMERASE III SUBUNIT DELTA"/>
    <property type="match status" value="1"/>
</dbReference>
<protein>
    <recommendedName>
        <fullName evidence="2">DNA polymerase III subunit delta</fullName>
        <ecNumber evidence="1">2.7.7.7</ecNumber>
    </recommendedName>
</protein>
<accession>A0A1S7LN67</accession>
<dbReference type="GO" id="GO:0009360">
    <property type="term" value="C:DNA polymerase III complex"/>
    <property type="evidence" value="ECO:0007669"/>
    <property type="project" value="InterPro"/>
</dbReference>
<organism evidence="11">
    <name type="scientific">Magnetococcus massalia (strain MO-1)</name>
    <dbReference type="NCBI Taxonomy" id="451514"/>
    <lineage>
        <taxon>Bacteria</taxon>
        <taxon>Pseudomonadati</taxon>
        <taxon>Pseudomonadota</taxon>
        <taxon>Magnetococcia</taxon>
        <taxon>Magnetococcales</taxon>
        <taxon>Magnetococcaceae</taxon>
        <taxon>Magnetococcus</taxon>
    </lineage>
</organism>
<dbReference type="Gene3D" id="3.40.50.300">
    <property type="entry name" value="P-loop containing nucleotide triphosphate hydrolases"/>
    <property type="match status" value="1"/>
</dbReference>
<name>A0A1S7LN67_MAGMO</name>
<comment type="catalytic activity">
    <reaction evidence="8">
        <text>DNA(n) + a 2'-deoxyribonucleoside 5'-triphosphate = DNA(n+1) + diphosphate</text>
        <dbReference type="Rhea" id="RHEA:22508"/>
        <dbReference type="Rhea" id="RHEA-COMP:17339"/>
        <dbReference type="Rhea" id="RHEA-COMP:17340"/>
        <dbReference type="ChEBI" id="CHEBI:33019"/>
        <dbReference type="ChEBI" id="CHEBI:61560"/>
        <dbReference type="ChEBI" id="CHEBI:173112"/>
        <dbReference type="EC" id="2.7.7.7"/>
    </reaction>
</comment>
<reference evidence="11" key="1">
    <citation type="submission" date="2015-04" db="EMBL/GenBank/DDBJ databases">
        <authorList>
            <person name="Syromyatnikov M.Y."/>
            <person name="Popov V.N."/>
        </authorList>
    </citation>
    <scope>NUCLEOTIDE SEQUENCE</scope>
    <source>
        <strain evidence="11">MO-1</strain>
    </source>
</reference>
<dbReference type="SUPFAM" id="SSF52540">
    <property type="entry name" value="P-loop containing nucleoside triphosphate hydrolases"/>
    <property type="match status" value="1"/>
</dbReference>
<evidence type="ECO:0000256" key="7">
    <source>
        <dbReference type="ARBA" id="ARBA00034754"/>
    </source>
</evidence>
<evidence type="ECO:0000256" key="1">
    <source>
        <dbReference type="ARBA" id="ARBA00012417"/>
    </source>
</evidence>